<dbReference type="InterPro" id="IPR027417">
    <property type="entry name" value="P-loop_NTPase"/>
</dbReference>
<dbReference type="SUPFAM" id="SSF52540">
    <property type="entry name" value="P-loop containing nucleoside triphosphate hydrolases"/>
    <property type="match status" value="1"/>
</dbReference>
<dbReference type="InterPro" id="IPR007421">
    <property type="entry name" value="Schlafen_AlbA_2_dom"/>
</dbReference>
<dbReference type="InterPro" id="IPR048729">
    <property type="entry name" value="SLFN_GTPase-like"/>
</dbReference>
<reference evidence="9" key="1">
    <citation type="journal article" date="2010" name="Nature">
        <title>The sequence and de novo assembly of the giant panda genome.</title>
        <authorList>
            <person name="Li R."/>
            <person name="Fan W."/>
            <person name="Tian G."/>
            <person name="Zhu H."/>
            <person name="He L."/>
            <person name="Cai J."/>
            <person name="Huang Q."/>
            <person name="Cai Q."/>
            <person name="Li B."/>
            <person name="Bai Y."/>
            <person name="Zhang Z."/>
            <person name="Zhang Y."/>
            <person name="Wang W."/>
            <person name="Li J."/>
            <person name="Wei F."/>
            <person name="Li H."/>
            <person name="Jian M."/>
            <person name="Li J."/>
            <person name="Zhang Z."/>
            <person name="Nielsen R."/>
            <person name="Li D."/>
            <person name="Gu W."/>
            <person name="Yang Z."/>
            <person name="Xuan Z."/>
            <person name="Ryder O.A."/>
            <person name="Leung F.C."/>
            <person name="Zhou Y."/>
            <person name="Cao J."/>
            <person name="Sun X."/>
            <person name="Fu Y."/>
            <person name="Fang X."/>
            <person name="Guo X."/>
            <person name="Wang B."/>
            <person name="Hou R."/>
            <person name="Shen F."/>
            <person name="Mu B."/>
            <person name="Ni P."/>
            <person name="Lin R."/>
            <person name="Qian W."/>
            <person name="Wang G."/>
            <person name="Yu C."/>
            <person name="Nie W."/>
            <person name="Wang J."/>
            <person name="Wu Z."/>
            <person name="Liang H."/>
            <person name="Min J."/>
            <person name="Wu Q."/>
            <person name="Cheng S."/>
            <person name="Ruan J."/>
            <person name="Wang M."/>
            <person name="Shi Z."/>
            <person name="Wen M."/>
            <person name="Liu B."/>
            <person name="Ren X."/>
            <person name="Zheng H."/>
            <person name="Dong D."/>
            <person name="Cook K."/>
            <person name="Shan G."/>
            <person name="Zhang H."/>
            <person name="Kosiol C."/>
            <person name="Xie X."/>
            <person name="Lu Z."/>
            <person name="Zheng H."/>
            <person name="Li Y."/>
            <person name="Steiner C.C."/>
            <person name="Lam T.T."/>
            <person name="Lin S."/>
            <person name="Zhang Q."/>
            <person name="Li G."/>
            <person name="Tian J."/>
            <person name="Gong T."/>
            <person name="Liu H."/>
            <person name="Zhang D."/>
            <person name="Fang L."/>
            <person name="Ye C."/>
            <person name="Zhang J."/>
            <person name="Hu W."/>
            <person name="Xu A."/>
            <person name="Ren Y."/>
            <person name="Zhang G."/>
            <person name="Bruford M.W."/>
            <person name="Li Q."/>
            <person name="Ma L."/>
            <person name="Guo Y."/>
            <person name="An N."/>
            <person name="Hu Y."/>
            <person name="Zheng Y."/>
            <person name="Shi Y."/>
            <person name="Li Z."/>
            <person name="Liu Q."/>
            <person name="Chen Y."/>
            <person name="Zhao J."/>
            <person name="Qu N."/>
            <person name="Zhao S."/>
            <person name="Tian F."/>
            <person name="Wang X."/>
            <person name="Wang H."/>
            <person name="Xu L."/>
            <person name="Liu X."/>
            <person name="Vinar T."/>
            <person name="Wang Y."/>
            <person name="Lam T.W."/>
            <person name="Yiu S.M."/>
            <person name="Liu S."/>
            <person name="Zhang H."/>
            <person name="Li D."/>
            <person name="Huang Y."/>
            <person name="Wang X."/>
            <person name="Yang G."/>
            <person name="Jiang Z."/>
            <person name="Wang J."/>
            <person name="Qin N."/>
            <person name="Li L."/>
            <person name="Li J."/>
            <person name="Bolund L."/>
            <person name="Kristiansen K."/>
            <person name="Wong G.K."/>
            <person name="Olson M."/>
            <person name="Zhang X."/>
            <person name="Li S."/>
            <person name="Yang H."/>
            <person name="Wang J."/>
            <person name="Wang J."/>
        </authorList>
    </citation>
    <scope>NUCLEOTIDE SEQUENCE [LARGE SCALE GENOMIC DNA]</scope>
</reference>
<dbReference type="Pfam" id="PF17057">
    <property type="entry name" value="B3R"/>
    <property type="match status" value="1"/>
</dbReference>
<dbReference type="EMBL" id="GL193049">
    <property type="protein sequence ID" value="EFB17514.1"/>
    <property type="molecule type" value="Genomic_DNA"/>
</dbReference>
<evidence type="ECO:0008006" key="10">
    <source>
        <dbReference type="Google" id="ProtNLM"/>
    </source>
</evidence>
<evidence type="ECO:0000259" key="4">
    <source>
        <dbReference type="Pfam" id="PF04326"/>
    </source>
</evidence>
<protein>
    <recommendedName>
        <fullName evidence="10">Schlafen family member 5</fullName>
    </recommendedName>
</protein>
<organism evidence="9">
    <name type="scientific">Ailuropoda melanoleuca</name>
    <name type="common">Giant panda</name>
    <dbReference type="NCBI Taxonomy" id="9646"/>
    <lineage>
        <taxon>Eukaryota</taxon>
        <taxon>Metazoa</taxon>
        <taxon>Chordata</taxon>
        <taxon>Craniata</taxon>
        <taxon>Vertebrata</taxon>
        <taxon>Euteleostomi</taxon>
        <taxon>Mammalia</taxon>
        <taxon>Eutheria</taxon>
        <taxon>Laurasiatheria</taxon>
        <taxon>Carnivora</taxon>
        <taxon>Caniformia</taxon>
        <taxon>Ursidae</taxon>
        <taxon>Ailuropoda</taxon>
    </lineage>
</organism>
<feature type="domain" description="Schlafen AlbA-2" evidence="4">
    <location>
        <begin position="193"/>
        <end position="307"/>
    </location>
</feature>
<evidence type="ECO:0000259" key="8">
    <source>
        <dbReference type="Pfam" id="PF21026"/>
    </source>
</evidence>
<evidence type="ECO:0000313" key="9">
    <source>
        <dbReference type="EMBL" id="EFB17514.1"/>
    </source>
</evidence>
<dbReference type="Pfam" id="PF21026">
    <property type="entry name" value="SLFN_GTPase-like"/>
    <property type="match status" value="1"/>
</dbReference>
<dbReference type="OrthoDB" id="6052143at2759"/>
<dbReference type="PANTHER" id="PTHR12155">
    <property type="entry name" value="SCHLAFEN"/>
    <property type="match status" value="1"/>
</dbReference>
<dbReference type="Pfam" id="PF04326">
    <property type="entry name" value="SLFN_AlbA_2"/>
    <property type="match status" value="1"/>
</dbReference>
<dbReference type="InterPro" id="IPR038461">
    <property type="entry name" value="Schlafen_AlbA_2_dom_sf"/>
</dbReference>
<keyword evidence="3" id="KW-0067">ATP-binding</keyword>
<feature type="non-terminal residue" evidence="9">
    <location>
        <position position="890"/>
    </location>
</feature>
<dbReference type="InterPro" id="IPR018647">
    <property type="entry name" value="SLFN_3-like_DNA/RNA_helicase"/>
</dbReference>
<dbReference type="FunFam" id="3.40.50.300:FF:001322">
    <property type="entry name" value="Schlafen family member 11"/>
    <property type="match status" value="1"/>
</dbReference>
<dbReference type="GO" id="GO:0005524">
    <property type="term" value="F:ATP binding"/>
    <property type="evidence" value="ECO:0007669"/>
    <property type="project" value="UniProtKB-KW"/>
</dbReference>
<feature type="domain" description="UvrD-like helicase C-terminal" evidence="6">
    <location>
        <begin position="838"/>
        <end position="885"/>
    </location>
</feature>
<dbReference type="InterPro" id="IPR027785">
    <property type="entry name" value="UvrD-like_helicase_C"/>
</dbReference>
<dbReference type="AlphaFoldDB" id="D2HML1"/>
<evidence type="ECO:0000259" key="5">
    <source>
        <dbReference type="Pfam" id="PF09848"/>
    </source>
</evidence>
<dbReference type="Pfam" id="PF13538">
    <property type="entry name" value="UvrD_C_2"/>
    <property type="match status" value="1"/>
</dbReference>
<feature type="domain" description="Schlafen GTPase-like" evidence="8">
    <location>
        <begin position="385"/>
        <end position="521"/>
    </location>
</feature>
<dbReference type="FunFam" id="3.30.950.30:FF:000001">
    <property type="entry name" value="Schlafen family member 14"/>
    <property type="match status" value="1"/>
</dbReference>
<comment type="similarity">
    <text evidence="1">Belongs to the Schlafen family. Subgroup III subfamily.</text>
</comment>
<accession>D2HML1</accession>
<evidence type="ECO:0000259" key="6">
    <source>
        <dbReference type="Pfam" id="PF13538"/>
    </source>
</evidence>
<sequence>MSVKVDLETNFAECVLNAGKVILGNKQRNEMNPQLQKKQNKIIMNAICALLNSGGGVVKAEIENKDYNYEIHGVGLKMPSIFKGYLDEMQQGDLFLIFVRSWNAEASGVRLASLSSNLYHRYRTSNDVMNSQEALAFLKGRSQTLVNTNDSNSLSPQKVQVGVQNDGNIRASAAALFARTRLQFLEKLNFTKSLHVEFKMFSTEVSQCFDESLPSCVSAFANTEGGYIFFGVHDETSQVVGCEKEKIDLATLSQSIDNCIRKLPVHHFCTQRREIKYAVKFLQVHNQGVLHGYVCAVKVEQFCCAVFAKVPSSWQVKDNRVKRLATKEWIAWMMEADPDLSRFSEMVLALSLSSTTPRSRTVCTHKNFECLKEQQKRYFPVISDRVVYTPENLYKELFSKHKGLRDLINKEMRPFSQGILIFSRSWAVDLGLPEKKGVICDALLLSQNNIPLLYTILSECDASWKDNYTIVARTLKQKLVNTGGYTGKLCITPLVFLLNPDRTAKTLHGSDLQIYPESYNLKTTQHMETLLQSLVIVLLGFRSFLSEELGSEVLNILTDKQYELLSKNIRITRELFVHGLPGSGKTIVALRIMEKIRNVFHCQPSDILYICENQPLRKFVSKKNICQAVTRKTFMKNDFQKIQHIIIDEAQNFRTEDGDWYGKARNITQRENDCLGILWIFLDYFQTSHLSHNGLPALAAQYPREELTRVVRNADPIANYLQEVMQEVKGKPPPNIPLGSLEMIHKAKWAQGIPGNFEIMEYSDLEEMVVQVAEKCQFLFRNGYSPKDIAVLFSKASEVEKYKDKLLRAMRKRKLSQLNEESDLLVQIKDASDITANHIVLDSVRRFSGLERNIVFGFNPTAAEPAVFHNLLLCLASRAKKHLYILKVSI</sequence>
<dbReference type="InterPro" id="IPR031450">
    <property type="entry name" value="Poxin-SLFN/SLFN_N"/>
</dbReference>
<evidence type="ECO:0000256" key="3">
    <source>
        <dbReference type="ARBA" id="ARBA00022840"/>
    </source>
</evidence>
<evidence type="ECO:0000256" key="2">
    <source>
        <dbReference type="ARBA" id="ARBA00022741"/>
    </source>
</evidence>
<dbReference type="PANTHER" id="PTHR12155:SF26">
    <property type="entry name" value="SCHLAFEN FAMILY MEMBER 5"/>
    <property type="match status" value="1"/>
</dbReference>
<dbReference type="Gene3D" id="3.40.50.300">
    <property type="entry name" value="P-loop containing nucleotide triphosphate hydrolases"/>
    <property type="match status" value="1"/>
</dbReference>
<dbReference type="Gene3D" id="3.30.950.30">
    <property type="entry name" value="Schlafen, AAA domain"/>
    <property type="match status" value="1"/>
</dbReference>
<keyword evidence="2" id="KW-0547">Nucleotide-binding</keyword>
<feature type="domain" description="Poxin-Schlafen/Schlafen-like N-terminal" evidence="7">
    <location>
        <begin position="78"/>
        <end position="190"/>
    </location>
</feature>
<dbReference type="InParanoid" id="D2HML1"/>
<name>D2HML1_AILME</name>
<dbReference type="Pfam" id="PF09848">
    <property type="entry name" value="SLFN-g3_helicase"/>
    <property type="match status" value="1"/>
</dbReference>
<evidence type="ECO:0000256" key="1">
    <source>
        <dbReference type="ARBA" id="ARBA00010114"/>
    </source>
</evidence>
<proteinExistence type="inferred from homology"/>
<evidence type="ECO:0000259" key="7">
    <source>
        <dbReference type="Pfam" id="PF17057"/>
    </source>
</evidence>
<gene>
    <name evidence="9" type="ORF">PANDA_012835</name>
</gene>
<feature type="domain" description="Schlafen group 3-like DNA/RNA helicase" evidence="5">
    <location>
        <begin position="575"/>
        <end position="663"/>
    </location>
</feature>
<dbReference type="InterPro" id="IPR029684">
    <property type="entry name" value="Schlafen"/>
</dbReference>
<dbReference type="KEGG" id="aml:100465520"/>